<evidence type="ECO:0008006" key="3">
    <source>
        <dbReference type="Google" id="ProtNLM"/>
    </source>
</evidence>
<name>A0A4D7BZB1_9SPHN</name>
<evidence type="ECO:0000313" key="1">
    <source>
        <dbReference type="EMBL" id="QCI78814.1"/>
    </source>
</evidence>
<dbReference type="EMBL" id="CP039704">
    <property type="protein sequence ID" value="QCI78814.1"/>
    <property type="molecule type" value="Genomic_DNA"/>
</dbReference>
<reference evidence="2" key="1">
    <citation type="submission" date="2019-04" db="EMBL/GenBank/DDBJ databases">
        <title>Complete genome sequence of Sphingomonas sp. W1-2-3.</title>
        <authorList>
            <person name="Im W.T."/>
        </authorList>
    </citation>
    <scope>NUCLEOTIDE SEQUENCE [LARGE SCALE GENOMIC DNA]</scope>
    <source>
        <strain evidence="2">W1-2-3</strain>
    </source>
</reference>
<sequence>MFDARGFKIDNGFPAAVTPLWSPDGRWLAYLRRDNGVTQIWRARADGTGAAPITRSAVDILAIAWTPDGKLAFTSRPAETSYRQGSIARRCRVGSMTSV</sequence>
<dbReference type="InterPro" id="IPR011042">
    <property type="entry name" value="6-blade_b-propeller_TolB-like"/>
</dbReference>
<proteinExistence type="predicted"/>
<evidence type="ECO:0000313" key="2">
    <source>
        <dbReference type="Proteomes" id="UP000298714"/>
    </source>
</evidence>
<accession>A0A4D7BZB1</accession>
<keyword evidence="2" id="KW-1185">Reference proteome</keyword>
<dbReference type="InterPro" id="IPR011659">
    <property type="entry name" value="WD40"/>
</dbReference>
<dbReference type="Proteomes" id="UP000298714">
    <property type="component" value="Chromosome"/>
</dbReference>
<dbReference type="SUPFAM" id="SSF82171">
    <property type="entry name" value="DPP6 N-terminal domain-like"/>
    <property type="match status" value="1"/>
</dbReference>
<dbReference type="KEGG" id="hgn:E6W36_01890"/>
<dbReference type="Gene3D" id="2.120.10.30">
    <property type="entry name" value="TolB, C-terminal domain"/>
    <property type="match status" value="1"/>
</dbReference>
<dbReference type="RefSeq" id="WP_222873582.1">
    <property type="nucleotide sequence ID" value="NZ_CP039704.1"/>
</dbReference>
<protein>
    <recommendedName>
        <fullName evidence="3">Dipeptidylpeptidase IV N-terminal domain-containing protein</fullName>
    </recommendedName>
</protein>
<organism evidence="1 2">
    <name type="scientific">Hankyongella ginsenosidimutans</name>
    <dbReference type="NCBI Taxonomy" id="1763828"/>
    <lineage>
        <taxon>Bacteria</taxon>
        <taxon>Pseudomonadati</taxon>
        <taxon>Pseudomonadota</taxon>
        <taxon>Alphaproteobacteria</taxon>
        <taxon>Sphingomonadales</taxon>
        <taxon>Sphingomonadaceae</taxon>
        <taxon>Hankyongella</taxon>
    </lineage>
</organism>
<dbReference type="Pfam" id="PF07676">
    <property type="entry name" value="PD40"/>
    <property type="match status" value="2"/>
</dbReference>
<dbReference type="AlphaFoldDB" id="A0A4D7BZB1"/>
<gene>
    <name evidence="1" type="ORF">E6W36_01890</name>
</gene>